<keyword evidence="1" id="KW-0732">Signal</keyword>
<dbReference type="InterPro" id="IPR027396">
    <property type="entry name" value="DsrEFH-like"/>
</dbReference>
<dbReference type="Proteomes" id="UP000184532">
    <property type="component" value="Unassembled WGS sequence"/>
</dbReference>
<dbReference type="OrthoDB" id="7206705at2"/>
<organism evidence="2 3">
    <name type="scientific">Flagellimonas flava</name>
    <dbReference type="NCBI Taxonomy" id="570519"/>
    <lineage>
        <taxon>Bacteria</taxon>
        <taxon>Pseudomonadati</taxon>
        <taxon>Bacteroidota</taxon>
        <taxon>Flavobacteriia</taxon>
        <taxon>Flavobacteriales</taxon>
        <taxon>Flavobacteriaceae</taxon>
        <taxon>Flagellimonas</taxon>
    </lineage>
</organism>
<dbReference type="EMBL" id="FQWL01000001">
    <property type="protein sequence ID" value="SHG27523.1"/>
    <property type="molecule type" value="Genomic_DNA"/>
</dbReference>
<dbReference type="PANTHER" id="PTHR37691">
    <property type="entry name" value="BLR3518 PROTEIN"/>
    <property type="match status" value="1"/>
</dbReference>
<keyword evidence="3" id="KW-1185">Reference proteome</keyword>
<dbReference type="PANTHER" id="PTHR37691:SF1">
    <property type="entry name" value="BLR3518 PROTEIN"/>
    <property type="match status" value="1"/>
</dbReference>
<dbReference type="AlphaFoldDB" id="A0A1M5IIC1"/>
<name>A0A1M5IIC1_9FLAO</name>
<evidence type="ECO:0000313" key="3">
    <source>
        <dbReference type="Proteomes" id="UP000184532"/>
    </source>
</evidence>
<proteinExistence type="predicted"/>
<dbReference type="STRING" id="570519.SAMN04488116_0699"/>
<dbReference type="RefSeq" id="WP_073176489.1">
    <property type="nucleotide sequence ID" value="NZ_FQWL01000001.1"/>
</dbReference>
<dbReference type="InterPro" id="IPR003787">
    <property type="entry name" value="Sulphur_relay_DsrE/F-like"/>
</dbReference>
<dbReference type="Gene3D" id="3.40.1260.10">
    <property type="entry name" value="DsrEFH-like"/>
    <property type="match status" value="1"/>
</dbReference>
<evidence type="ECO:0000256" key="1">
    <source>
        <dbReference type="SAM" id="SignalP"/>
    </source>
</evidence>
<dbReference type="SUPFAM" id="SSF75169">
    <property type="entry name" value="DsrEFH-like"/>
    <property type="match status" value="1"/>
</dbReference>
<dbReference type="Pfam" id="PF02635">
    <property type="entry name" value="DsrE"/>
    <property type="match status" value="1"/>
</dbReference>
<reference evidence="3" key="1">
    <citation type="submission" date="2016-11" db="EMBL/GenBank/DDBJ databases">
        <authorList>
            <person name="Varghese N."/>
            <person name="Submissions S."/>
        </authorList>
    </citation>
    <scope>NUCLEOTIDE SEQUENCE [LARGE SCALE GENOMIC DNA]</scope>
    <source>
        <strain evidence="3">DSM 22638</strain>
    </source>
</reference>
<gene>
    <name evidence="2" type="ORF">SAMN04488116_0699</name>
</gene>
<protein>
    <submittedName>
        <fullName evidence="2">Intracellular sulfur oxidation protein, DsrE/DsrF family</fullName>
    </submittedName>
</protein>
<sequence>MNSNRIAFPLFFLFCFSLSAQTTKAGPVVTDFGKVYRIENPDFKVEKEREYKAVIDVTGSWDEHEKRNALIETAARFLNMHAQSGVPASQLKVALVMHGGATKDIISNAAYQEKFGTDNPNLALVNSLLELDVPIIICGQSANYRGISREEFIPGVQLSLSAMTALVHLQSEGYQLIKF</sequence>
<accession>A0A1M5IIC1</accession>
<evidence type="ECO:0000313" key="2">
    <source>
        <dbReference type="EMBL" id="SHG27523.1"/>
    </source>
</evidence>
<feature type="chain" id="PRO_5011957241" evidence="1">
    <location>
        <begin position="21"/>
        <end position="179"/>
    </location>
</feature>
<feature type="signal peptide" evidence="1">
    <location>
        <begin position="1"/>
        <end position="20"/>
    </location>
</feature>